<keyword evidence="3" id="KW-0804">Transcription</keyword>
<reference evidence="9" key="2">
    <citation type="submission" date="2012-11" db="EMBL/GenBank/DDBJ databases">
        <authorList>
            <person name="Kuo A."/>
            <person name="Curtis B.A."/>
            <person name="Tanifuji G."/>
            <person name="Burki F."/>
            <person name="Gruber A."/>
            <person name="Irimia M."/>
            <person name="Maruyama S."/>
            <person name="Arias M.C."/>
            <person name="Ball S.G."/>
            <person name="Gile G.H."/>
            <person name="Hirakawa Y."/>
            <person name="Hopkins J.F."/>
            <person name="Rensing S.A."/>
            <person name="Schmutz J."/>
            <person name="Symeonidi A."/>
            <person name="Elias M."/>
            <person name="Eveleigh R.J."/>
            <person name="Herman E.K."/>
            <person name="Klute M.J."/>
            <person name="Nakayama T."/>
            <person name="Obornik M."/>
            <person name="Reyes-Prieto A."/>
            <person name="Armbrust E.V."/>
            <person name="Aves S.J."/>
            <person name="Beiko R.G."/>
            <person name="Coutinho P."/>
            <person name="Dacks J.B."/>
            <person name="Durnford D.G."/>
            <person name="Fast N.M."/>
            <person name="Green B.R."/>
            <person name="Grisdale C."/>
            <person name="Hempe F."/>
            <person name="Henrissat B."/>
            <person name="Hoppner M.P."/>
            <person name="Ishida K.-I."/>
            <person name="Kim E."/>
            <person name="Koreny L."/>
            <person name="Kroth P.G."/>
            <person name="Liu Y."/>
            <person name="Malik S.-B."/>
            <person name="Maier U.G."/>
            <person name="McRose D."/>
            <person name="Mock T."/>
            <person name="Neilson J.A."/>
            <person name="Onodera N.T."/>
            <person name="Poole A.M."/>
            <person name="Pritham E.J."/>
            <person name="Richards T.A."/>
            <person name="Rocap G."/>
            <person name="Roy S.W."/>
            <person name="Sarai C."/>
            <person name="Schaack S."/>
            <person name="Shirato S."/>
            <person name="Slamovits C.H."/>
            <person name="Spencer D.F."/>
            <person name="Suzuki S."/>
            <person name="Worden A.Z."/>
            <person name="Zauner S."/>
            <person name="Barry K."/>
            <person name="Bell C."/>
            <person name="Bharti A.K."/>
            <person name="Crow J.A."/>
            <person name="Grimwood J."/>
            <person name="Kramer R."/>
            <person name="Lindquist E."/>
            <person name="Lucas S."/>
            <person name="Salamov A."/>
            <person name="McFadden G.I."/>
            <person name="Lane C.E."/>
            <person name="Keeling P.J."/>
            <person name="Gray M.W."/>
            <person name="Grigoriev I.V."/>
            <person name="Archibald J.M."/>
        </authorList>
    </citation>
    <scope>NUCLEOTIDE SEQUENCE</scope>
    <source>
        <strain evidence="9">CCMP2712</strain>
    </source>
</reference>
<feature type="compositionally biased region" description="Polar residues" evidence="5">
    <location>
        <begin position="106"/>
        <end position="122"/>
    </location>
</feature>
<keyword evidence="4" id="KW-0539">Nucleus</keyword>
<evidence type="ECO:0000256" key="4">
    <source>
        <dbReference type="ARBA" id="ARBA00023242"/>
    </source>
</evidence>
<evidence type="ECO:0000256" key="3">
    <source>
        <dbReference type="ARBA" id="ARBA00023163"/>
    </source>
</evidence>
<dbReference type="EMBL" id="JH993063">
    <property type="protein sequence ID" value="EKX37112.1"/>
    <property type="molecule type" value="Genomic_DNA"/>
</dbReference>
<keyword evidence="1" id="KW-0805">Transcription regulation</keyword>
<feature type="compositionally biased region" description="Basic and acidic residues" evidence="5">
    <location>
        <begin position="208"/>
        <end position="222"/>
    </location>
</feature>
<feature type="region of interest" description="Disordered" evidence="5">
    <location>
        <begin position="204"/>
        <end position="238"/>
    </location>
</feature>
<evidence type="ECO:0000256" key="2">
    <source>
        <dbReference type="ARBA" id="ARBA00023125"/>
    </source>
</evidence>
<gene>
    <name evidence="7" type="ORF">GUITHDRAFT_145222</name>
</gene>
<evidence type="ECO:0000313" key="7">
    <source>
        <dbReference type="EMBL" id="EKX37112.1"/>
    </source>
</evidence>
<name>L1ILW0_GUITC</name>
<feature type="compositionally biased region" description="Low complexity" evidence="5">
    <location>
        <begin position="182"/>
        <end position="191"/>
    </location>
</feature>
<evidence type="ECO:0000256" key="5">
    <source>
        <dbReference type="SAM" id="MobiDB-lite"/>
    </source>
</evidence>
<organism evidence="7">
    <name type="scientific">Guillardia theta (strain CCMP2712)</name>
    <name type="common">Cryptophyte</name>
    <dbReference type="NCBI Taxonomy" id="905079"/>
    <lineage>
        <taxon>Eukaryota</taxon>
        <taxon>Cryptophyceae</taxon>
        <taxon>Pyrenomonadales</taxon>
        <taxon>Geminigeraceae</taxon>
        <taxon>Guillardia</taxon>
    </lineage>
</organism>
<sequence>MLAPKVAHVFPRRGQGPAQRNRKPLTFDINKISGLFHMRQTDAADFLGISLTTLKTVCKQLGVTRWPHARSKQDANQPYTVGYVWNSGSDMELYKELCPRAFGSGTPPTLTDSPLRTDQHQAAQGVRGDRGGVESGGANEEDEAVDEVVIDGVVIRVRVNEEELAWEDDEEELLAMHTEQPAEQGGEPSAGSAGGAWSRRLPAISTSRRHEASNEPVKRREAQAQSATGEGKRGGAWRQHEEMYKEVIEHLEGRSLKDTYWRGAPPRLVGFNSDAILPVSPTLQLSDFVHIRGRVTTVRSEATESVAWPSGNVEPVHGGARRAMIAFGFIWSDGPFNFGIRATCPRARAGPAFVGSTILGLLEYRRIYR</sequence>
<feature type="domain" description="RWP-RK" evidence="6">
    <location>
        <begin position="13"/>
        <end position="95"/>
    </location>
</feature>
<keyword evidence="9" id="KW-1185">Reference proteome</keyword>
<reference evidence="8" key="3">
    <citation type="submission" date="2015-06" db="UniProtKB">
        <authorList>
            <consortium name="EnsemblProtists"/>
        </authorList>
    </citation>
    <scope>IDENTIFICATION</scope>
</reference>
<evidence type="ECO:0000313" key="8">
    <source>
        <dbReference type="EnsemblProtists" id="EKX37112"/>
    </source>
</evidence>
<dbReference type="Pfam" id="PF02042">
    <property type="entry name" value="RWP-RK"/>
    <property type="match status" value="1"/>
</dbReference>
<keyword evidence="2" id="KW-0238">DNA-binding</keyword>
<dbReference type="GeneID" id="17293884"/>
<proteinExistence type="predicted"/>
<evidence type="ECO:0000256" key="1">
    <source>
        <dbReference type="ARBA" id="ARBA00023015"/>
    </source>
</evidence>
<dbReference type="GO" id="GO:0003677">
    <property type="term" value="F:DNA binding"/>
    <property type="evidence" value="ECO:0007669"/>
    <property type="project" value="UniProtKB-KW"/>
</dbReference>
<evidence type="ECO:0000259" key="6">
    <source>
        <dbReference type="PROSITE" id="PS51519"/>
    </source>
</evidence>
<dbReference type="AlphaFoldDB" id="L1ILW0"/>
<dbReference type="HOGENOM" id="CLU_063990_0_0_1"/>
<dbReference type="KEGG" id="gtt:GUITHDRAFT_145222"/>
<dbReference type="PaxDb" id="55529-EKX37112"/>
<dbReference type="Proteomes" id="UP000011087">
    <property type="component" value="Unassembled WGS sequence"/>
</dbReference>
<dbReference type="InterPro" id="IPR003035">
    <property type="entry name" value="RWP-RK_dom"/>
</dbReference>
<dbReference type="PROSITE" id="PS51519">
    <property type="entry name" value="RWP_RK"/>
    <property type="match status" value="1"/>
</dbReference>
<accession>L1ILW0</accession>
<protein>
    <recommendedName>
        <fullName evidence="6">RWP-RK domain-containing protein</fullName>
    </recommendedName>
</protein>
<feature type="region of interest" description="Disordered" evidence="5">
    <location>
        <begin position="178"/>
        <end position="197"/>
    </location>
</feature>
<dbReference type="EnsemblProtists" id="EKX37112">
    <property type="protein sequence ID" value="EKX37112"/>
    <property type="gene ID" value="GUITHDRAFT_145222"/>
</dbReference>
<evidence type="ECO:0000313" key="9">
    <source>
        <dbReference type="Proteomes" id="UP000011087"/>
    </source>
</evidence>
<dbReference type="OrthoDB" id="6270329at2759"/>
<feature type="region of interest" description="Disordered" evidence="5">
    <location>
        <begin position="106"/>
        <end position="145"/>
    </location>
</feature>
<reference evidence="7 9" key="1">
    <citation type="journal article" date="2012" name="Nature">
        <title>Algal genomes reveal evolutionary mosaicism and the fate of nucleomorphs.</title>
        <authorList>
            <consortium name="DOE Joint Genome Institute"/>
            <person name="Curtis B.A."/>
            <person name="Tanifuji G."/>
            <person name="Burki F."/>
            <person name="Gruber A."/>
            <person name="Irimia M."/>
            <person name="Maruyama S."/>
            <person name="Arias M.C."/>
            <person name="Ball S.G."/>
            <person name="Gile G.H."/>
            <person name="Hirakawa Y."/>
            <person name="Hopkins J.F."/>
            <person name="Kuo A."/>
            <person name="Rensing S.A."/>
            <person name="Schmutz J."/>
            <person name="Symeonidi A."/>
            <person name="Elias M."/>
            <person name="Eveleigh R.J."/>
            <person name="Herman E.K."/>
            <person name="Klute M.J."/>
            <person name="Nakayama T."/>
            <person name="Obornik M."/>
            <person name="Reyes-Prieto A."/>
            <person name="Armbrust E.V."/>
            <person name="Aves S.J."/>
            <person name="Beiko R.G."/>
            <person name="Coutinho P."/>
            <person name="Dacks J.B."/>
            <person name="Durnford D.G."/>
            <person name="Fast N.M."/>
            <person name="Green B.R."/>
            <person name="Grisdale C.J."/>
            <person name="Hempel F."/>
            <person name="Henrissat B."/>
            <person name="Hoppner M.P."/>
            <person name="Ishida K."/>
            <person name="Kim E."/>
            <person name="Koreny L."/>
            <person name="Kroth P.G."/>
            <person name="Liu Y."/>
            <person name="Malik S.B."/>
            <person name="Maier U.G."/>
            <person name="McRose D."/>
            <person name="Mock T."/>
            <person name="Neilson J.A."/>
            <person name="Onodera N.T."/>
            <person name="Poole A.M."/>
            <person name="Pritham E.J."/>
            <person name="Richards T.A."/>
            <person name="Rocap G."/>
            <person name="Roy S.W."/>
            <person name="Sarai C."/>
            <person name="Schaack S."/>
            <person name="Shirato S."/>
            <person name="Slamovits C.H."/>
            <person name="Spencer D.F."/>
            <person name="Suzuki S."/>
            <person name="Worden A.Z."/>
            <person name="Zauner S."/>
            <person name="Barry K."/>
            <person name="Bell C."/>
            <person name="Bharti A.K."/>
            <person name="Crow J.A."/>
            <person name="Grimwood J."/>
            <person name="Kramer R."/>
            <person name="Lindquist E."/>
            <person name="Lucas S."/>
            <person name="Salamov A."/>
            <person name="McFadden G.I."/>
            <person name="Lane C.E."/>
            <person name="Keeling P.J."/>
            <person name="Gray M.W."/>
            <person name="Grigoriev I.V."/>
            <person name="Archibald J.M."/>
        </authorList>
    </citation>
    <scope>NUCLEOTIDE SEQUENCE</scope>
    <source>
        <strain evidence="7 9">CCMP2712</strain>
    </source>
</reference>
<dbReference type="RefSeq" id="XP_005824092.1">
    <property type="nucleotide sequence ID" value="XM_005824035.1"/>
</dbReference>